<keyword evidence="26" id="KW-1185">Reference proteome</keyword>
<dbReference type="AlphaFoldDB" id="W3X7B7"/>
<evidence type="ECO:0000256" key="8">
    <source>
        <dbReference type="ARBA" id="ARBA00022475"/>
    </source>
</evidence>
<comment type="subunit">
    <text evidence="5 22">Component of the mitochondrial contact site and cristae organizing system (MICOS) complex.</text>
</comment>
<dbReference type="InParanoid" id="W3X7B7"/>
<dbReference type="EMBL" id="KI912112">
    <property type="protein sequence ID" value="ETS81924.1"/>
    <property type="molecule type" value="Genomic_DNA"/>
</dbReference>
<proteinExistence type="inferred from homology"/>
<comment type="similarity">
    <text evidence="3">Belongs to the small GTPase superfamily. Rab family.</text>
</comment>
<keyword evidence="12" id="KW-0653">Protein transport</keyword>
<dbReference type="NCBIfam" id="TIGR00231">
    <property type="entry name" value="small_GTP"/>
    <property type="match status" value="1"/>
</dbReference>
<evidence type="ECO:0000256" key="2">
    <source>
        <dbReference type="ARBA" id="ARBA00004434"/>
    </source>
</evidence>
<keyword evidence="18 22" id="KW-0472">Membrane</keyword>
<dbReference type="eggNOG" id="KOG1854">
    <property type="taxonomic scope" value="Eukaryota"/>
</dbReference>
<reference evidence="26" key="1">
    <citation type="journal article" date="2015" name="BMC Genomics">
        <title>Genomic and transcriptomic analysis of the endophytic fungus Pestalotiopsis fici reveals its lifestyle and high potential for synthesis of natural products.</title>
        <authorList>
            <person name="Wang X."/>
            <person name="Zhang X."/>
            <person name="Liu L."/>
            <person name="Xiang M."/>
            <person name="Wang W."/>
            <person name="Sun X."/>
            <person name="Che Y."/>
            <person name="Guo L."/>
            <person name="Liu G."/>
            <person name="Guo L."/>
            <person name="Wang C."/>
            <person name="Yin W.B."/>
            <person name="Stadler M."/>
            <person name="Zhang X."/>
            <person name="Liu X."/>
        </authorList>
    </citation>
    <scope>NUCLEOTIDE SEQUENCE [LARGE SCALE GENOMIC DNA]</scope>
    <source>
        <strain evidence="26">W106-1 / CGMCC3.15140</strain>
    </source>
</reference>
<dbReference type="GO" id="GO:0015031">
    <property type="term" value="P:protein transport"/>
    <property type="evidence" value="ECO:0007669"/>
    <property type="project" value="UniProtKB-KW"/>
</dbReference>
<evidence type="ECO:0000256" key="1">
    <source>
        <dbReference type="ARBA" id="ARBA00004342"/>
    </source>
</evidence>
<dbReference type="SMART" id="SM00173">
    <property type="entry name" value="RAS"/>
    <property type="match status" value="1"/>
</dbReference>
<keyword evidence="9 22" id="KW-0812">Transmembrane</keyword>
<sequence>MASRGAPAGARGLNSRFAQFKLVLLGESAVGKSSIVLRFVKDQFDSYRESTIGAAFLTQTISLDENTTVKFEIWDTAGQERYKSLAPMYYRNANCAVVVYDITQSASLDKAKAWVKELQRQANENIIIALAGNKLDLVTEQPDKRAVPVAEAEAYANEAGLLFFETSAKTAENVRDLFTAIAKKLPLDQAGPRHTRPGQRAGGKPTSAKGRSLNALMLRTSLRSVRAVGSKPIAAAAGRQWHPAVARSARVAGLRFYADEKKPSIEDSQPVKLPSVETNTAATSAPALKVEAPVVKPEDIPLTPPAPEDVAATPVKKKGFFRRLRNYIITLVLLGGLAFGGGVWYSRINDNFHDFFAEYIPFGEQAVLFFEEKDLRRRFPRPVGSGSLHAKDAGEQVKIGPKSGASWRVADSGEQAPRMSSAMREVAAKHESAAKTDIPAKAEKAVKAAAKPVAATSAVEANNKAPEEKTSKPSNPAPAFKAPDVDEPSRFPPASPIDPLSVKDAEDPVVQNLVKMLNDIITVVNADNADDRFSATIGKAKNELNKVGSQIRDIKAQIEKDAASKVSTKVNEFEAAANELVGRVERAMAAQESQWREEFASELKRIHEVYDKRAKTELEREKLVNEQKLENQLLEQAVELKRQFNKQIKESVEAERNGRLGKLDQLSSAVRELEQLTTGWNDVVDTNLRTQQLHVAVEAVRASLNDSEHPRPFVRELVALREIASDDEVVNAAIASINPSAYQRGVSPPSQLIDRFRRVASEVRKASLLPDDAGVASHASSWVLSKVMFKKEALPTGDDVESILTRTHTYLEEGDLDRATRELNGLTGWAKTLSRDWLAEARKVLEVQQALDVISTEARLQSLKVEQ</sequence>
<evidence type="ECO:0000256" key="3">
    <source>
        <dbReference type="ARBA" id="ARBA00006270"/>
    </source>
</evidence>
<dbReference type="CDD" id="cd01860">
    <property type="entry name" value="Rab5_related"/>
    <property type="match status" value="1"/>
</dbReference>
<gene>
    <name evidence="25" type="ORF">PFICI_06926</name>
</gene>
<evidence type="ECO:0000256" key="6">
    <source>
        <dbReference type="ARBA" id="ARBA00018116"/>
    </source>
</evidence>
<feature type="region of interest" description="Disordered" evidence="24">
    <location>
        <begin position="452"/>
        <end position="502"/>
    </location>
</feature>
<evidence type="ECO:0000256" key="10">
    <source>
        <dbReference type="ARBA" id="ARBA00022741"/>
    </source>
</evidence>
<evidence type="ECO:0000256" key="20">
    <source>
        <dbReference type="ARBA" id="ARBA00023289"/>
    </source>
</evidence>
<dbReference type="PANTHER" id="PTHR15415">
    <property type="entry name" value="MITOFILIN"/>
    <property type="match status" value="1"/>
</dbReference>
<dbReference type="GO" id="GO:0061617">
    <property type="term" value="C:MICOS complex"/>
    <property type="evidence" value="ECO:0007669"/>
    <property type="project" value="TreeGrafter"/>
</dbReference>
<comment type="subcellular location">
    <subcellularLocation>
        <location evidence="1">Cell membrane</location>
        <topology evidence="1">Lipid-anchor</topology>
        <orientation evidence="1">Cytoplasmic side</orientation>
    </subcellularLocation>
    <subcellularLocation>
        <location evidence="2 22">Mitochondrion inner membrane</location>
        <topology evidence="2 22">Single-pass membrane protein</topology>
    </subcellularLocation>
</comment>
<dbReference type="Proteomes" id="UP000030651">
    <property type="component" value="Unassembled WGS sequence"/>
</dbReference>
<keyword evidence="7" id="KW-0813">Transport</keyword>
<dbReference type="PANTHER" id="PTHR15415:SF7">
    <property type="entry name" value="MICOS COMPLEX SUBUNIT MIC60"/>
    <property type="match status" value="1"/>
</dbReference>
<dbReference type="InterPro" id="IPR027417">
    <property type="entry name" value="P-loop_NTPase"/>
</dbReference>
<dbReference type="GO" id="GO:0016050">
    <property type="term" value="P:vesicle organization"/>
    <property type="evidence" value="ECO:0007669"/>
    <property type="project" value="UniProtKB-ARBA"/>
</dbReference>
<dbReference type="GO" id="GO:0042407">
    <property type="term" value="P:cristae formation"/>
    <property type="evidence" value="ECO:0007669"/>
    <property type="project" value="TreeGrafter"/>
</dbReference>
<feature type="compositionally biased region" description="Low complexity" evidence="24">
    <location>
        <begin position="452"/>
        <end position="461"/>
    </location>
</feature>
<dbReference type="Gene3D" id="3.40.50.300">
    <property type="entry name" value="P-loop containing nucleotide triphosphate hydrolases"/>
    <property type="match status" value="1"/>
</dbReference>
<keyword evidence="13" id="KW-0809">Transit peptide</keyword>
<dbReference type="FunCoup" id="W3X7B7">
    <property type="interactions" value="167"/>
</dbReference>
<evidence type="ECO:0000256" key="7">
    <source>
        <dbReference type="ARBA" id="ARBA00022448"/>
    </source>
</evidence>
<name>W3X7B7_PESFW</name>
<keyword evidence="11 22" id="KW-0999">Mitochondrion inner membrane</keyword>
<dbReference type="InterPro" id="IPR001806">
    <property type="entry name" value="Small_GTPase"/>
</dbReference>
<dbReference type="SMART" id="SM00174">
    <property type="entry name" value="RHO"/>
    <property type="match status" value="1"/>
</dbReference>
<keyword evidence="8" id="KW-1003">Cell membrane</keyword>
<evidence type="ECO:0000256" key="19">
    <source>
        <dbReference type="ARBA" id="ARBA00023288"/>
    </source>
</evidence>
<evidence type="ECO:0000256" key="13">
    <source>
        <dbReference type="ARBA" id="ARBA00022946"/>
    </source>
</evidence>
<evidence type="ECO:0000256" key="4">
    <source>
        <dbReference type="ARBA" id="ARBA00010877"/>
    </source>
</evidence>
<evidence type="ECO:0000256" key="24">
    <source>
        <dbReference type="SAM" id="MobiDB-lite"/>
    </source>
</evidence>
<dbReference type="GO" id="GO:0005768">
    <property type="term" value="C:endosome"/>
    <property type="evidence" value="ECO:0007669"/>
    <property type="project" value="UniProtKB-ARBA"/>
</dbReference>
<evidence type="ECO:0000313" key="26">
    <source>
        <dbReference type="Proteomes" id="UP000030651"/>
    </source>
</evidence>
<evidence type="ECO:0000256" key="5">
    <source>
        <dbReference type="ARBA" id="ARBA00011875"/>
    </source>
</evidence>
<dbReference type="HOGENOM" id="CLU_008024_0_0_1"/>
<evidence type="ECO:0000256" key="17">
    <source>
        <dbReference type="ARBA" id="ARBA00023134"/>
    </source>
</evidence>
<dbReference type="KEGG" id="pfy:PFICI_06926"/>
<dbReference type="GO" id="GO:0003924">
    <property type="term" value="F:GTPase activity"/>
    <property type="evidence" value="ECO:0007669"/>
    <property type="project" value="InterPro"/>
</dbReference>
<accession>W3X7B7</accession>
<dbReference type="eggNOG" id="KOG0092">
    <property type="taxonomic scope" value="Eukaryota"/>
</dbReference>
<dbReference type="SMART" id="SM00175">
    <property type="entry name" value="RAB"/>
    <property type="match status" value="1"/>
</dbReference>
<evidence type="ECO:0000256" key="9">
    <source>
        <dbReference type="ARBA" id="ARBA00022692"/>
    </source>
</evidence>
<dbReference type="OrthoDB" id="10261039at2759"/>
<dbReference type="Pfam" id="PF09731">
    <property type="entry name" value="Mitofilin"/>
    <property type="match status" value="1"/>
</dbReference>
<feature type="region of interest" description="Disordered" evidence="24">
    <location>
        <begin position="401"/>
        <end position="420"/>
    </location>
</feature>
<evidence type="ECO:0000313" key="25">
    <source>
        <dbReference type="EMBL" id="ETS81924.1"/>
    </source>
</evidence>
<dbReference type="GO" id="GO:0016192">
    <property type="term" value="P:vesicle-mediated transport"/>
    <property type="evidence" value="ECO:0007669"/>
    <property type="project" value="UniProtKB-ARBA"/>
</dbReference>
<dbReference type="PROSITE" id="PS51419">
    <property type="entry name" value="RAB"/>
    <property type="match status" value="1"/>
</dbReference>
<keyword evidence="17" id="KW-0342">GTP-binding</keyword>
<dbReference type="RefSeq" id="XP_007833698.1">
    <property type="nucleotide sequence ID" value="XM_007835507.1"/>
</dbReference>
<evidence type="ECO:0000256" key="23">
    <source>
        <dbReference type="SAM" id="Coils"/>
    </source>
</evidence>
<dbReference type="OMA" id="HASSWIL"/>
<dbReference type="GO" id="GO:0005886">
    <property type="term" value="C:plasma membrane"/>
    <property type="evidence" value="ECO:0007669"/>
    <property type="project" value="UniProtKB-SubCell"/>
</dbReference>
<evidence type="ECO:0000256" key="12">
    <source>
        <dbReference type="ARBA" id="ARBA00022927"/>
    </source>
</evidence>
<evidence type="ECO:0000256" key="21">
    <source>
        <dbReference type="ARBA" id="ARBA00025571"/>
    </source>
</evidence>
<dbReference type="PROSITE" id="PS51420">
    <property type="entry name" value="RHO"/>
    <property type="match status" value="1"/>
</dbReference>
<comment type="similarity">
    <text evidence="4 22">Belongs to the MICOS complex subunit Mic60 family.</text>
</comment>
<evidence type="ECO:0000256" key="16">
    <source>
        <dbReference type="ARBA" id="ARBA00023128"/>
    </source>
</evidence>
<protein>
    <recommendedName>
        <fullName evidence="6 22">MICOS complex subunit MIC60</fullName>
    </recommendedName>
    <alternativeName>
        <fullName evidence="22">Mitofilin</fullName>
    </alternativeName>
</protein>
<keyword evidence="16 22" id="KW-0496">Mitochondrion</keyword>
<dbReference type="Pfam" id="PF00071">
    <property type="entry name" value="Ras"/>
    <property type="match status" value="1"/>
</dbReference>
<evidence type="ECO:0000256" key="11">
    <source>
        <dbReference type="ARBA" id="ARBA00022792"/>
    </source>
</evidence>
<dbReference type="PROSITE" id="PS51421">
    <property type="entry name" value="RAS"/>
    <property type="match status" value="1"/>
</dbReference>
<evidence type="ECO:0000256" key="18">
    <source>
        <dbReference type="ARBA" id="ARBA00023136"/>
    </source>
</evidence>
<comment type="function">
    <text evidence="21">Component of the MICOS complex, a large protein complex of the mitochondrial inner membrane that plays crucial roles in the maintenance of crista junctions, inner membrane architecture, and formation of contact sites to the outer membrane. Plays a role in keeping cristae membranes connected to the inner boundary membrane. Also promotes protein import via the mitochondrial intermembrane space assembly (MIA) pathway.</text>
</comment>
<feature type="transmembrane region" description="Helical" evidence="22">
    <location>
        <begin position="326"/>
        <end position="345"/>
    </location>
</feature>
<keyword evidence="14 22" id="KW-1133">Transmembrane helix</keyword>
<dbReference type="GeneID" id="19271939"/>
<dbReference type="FunFam" id="3.40.50.300:FF:000464">
    <property type="entry name" value="GTP-binding protein ypt5"/>
    <property type="match status" value="1"/>
</dbReference>
<dbReference type="SMART" id="SM00176">
    <property type="entry name" value="RAN"/>
    <property type="match status" value="1"/>
</dbReference>
<keyword evidence="10" id="KW-0547">Nucleotide-binding</keyword>
<dbReference type="PRINTS" id="PR00449">
    <property type="entry name" value="RASTRNSFRMNG"/>
</dbReference>
<keyword evidence="19" id="KW-0449">Lipoprotein</keyword>
<organism evidence="25 26">
    <name type="scientific">Pestalotiopsis fici (strain W106-1 / CGMCC3.15140)</name>
    <dbReference type="NCBI Taxonomy" id="1229662"/>
    <lineage>
        <taxon>Eukaryota</taxon>
        <taxon>Fungi</taxon>
        <taxon>Dikarya</taxon>
        <taxon>Ascomycota</taxon>
        <taxon>Pezizomycotina</taxon>
        <taxon>Sordariomycetes</taxon>
        <taxon>Xylariomycetidae</taxon>
        <taxon>Amphisphaeriales</taxon>
        <taxon>Sporocadaceae</taxon>
        <taxon>Pestalotiopsis</taxon>
    </lineage>
</organism>
<evidence type="ECO:0000256" key="15">
    <source>
        <dbReference type="ARBA" id="ARBA00023054"/>
    </source>
</evidence>
<feature type="coiled-coil region" evidence="23">
    <location>
        <begin position="606"/>
        <end position="657"/>
    </location>
</feature>
<dbReference type="SUPFAM" id="SSF52540">
    <property type="entry name" value="P-loop containing nucleoside triphosphate hydrolases"/>
    <property type="match status" value="1"/>
</dbReference>
<evidence type="ECO:0000256" key="22">
    <source>
        <dbReference type="RuleBase" id="RU363000"/>
    </source>
</evidence>
<evidence type="ECO:0000256" key="14">
    <source>
        <dbReference type="ARBA" id="ARBA00022989"/>
    </source>
</evidence>
<feature type="region of interest" description="Disordered" evidence="24">
    <location>
        <begin position="188"/>
        <end position="209"/>
    </location>
</feature>
<dbReference type="InterPro" id="IPR005225">
    <property type="entry name" value="Small_GTP-bd"/>
</dbReference>
<dbReference type="InterPro" id="IPR019133">
    <property type="entry name" value="MIC60"/>
</dbReference>
<dbReference type="STRING" id="1229662.W3X7B7"/>
<dbReference type="GO" id="GO:0005525">
    <property type="term" value="F:GTP binding"/>
    <property type="evidence" value="ECO:0007669"/>
    <property type="project" value="UniProtKB-KW"/>
</dbReference>
<keyword evidence="15 23" id="KW-0175">Coiled coil</keyword>
<keyword evidence="20" id="KW-0636">Prenylation</keyword>